<name>A0ACC1D8I0_9NEOP</name>
<comment type="caution">
    <text evidence="1">The sequence shown here is derived from an EMBL/GenBank/DDBJ whole genome shotgun (WGS) entry which is preliminary data.</text>
</comment>
<reference evidence="1 2" key="1">
    <citation type="journal article" date="2021" name="Front. Genet.">
        <title>Chromosome-Level Genome Assembly Reveals Significant Gene Expansion in the Toll and IMD Signaling Pathways of Dendrolimus kikuchii.</title>
        <authorList>
            <person name="Zhou J."/>
            <person name="Wu P."/>
            <person name="Xiong Z."/>
            <person name="Liu N."/>
            <person name="Zhao N."/>
            <person name="Ji M."/>
            <person name="Qiu Y."/>
            <person name="Yang B."/>
        </authorList>
    </citation>
    <scope>NUCLEOTIDE SEQUENCE [LARGE SCALE GENOMIC DNA]</scope>
    <source>
        <strain evidence="1">Ann1</strain>
    </source>
</reference>
<gene>
    <name evidence="1" type="ORF">K1T71_004773</name>
</gene>
<protein>
    <submittedName>
        <fullName evidence="1">Uncharacterized protein</fullName>
    </submittedName>
</protein>
<accession>A0ACC1D8I0</accession>
<keyword evidence="2" id="KW-1185">Reference proteome</keyword>
<proteinExistence type="predicted"/>
<dbReference type="EMBL" id="CM034393">
    <property type="protein sequence ID" value="KAJ0180182.1"/>
    <property type="molecule type" value="Genomic_DNA"/>
</dbReference>
<sequence length="770" mass="86625">MNNKMNKKNSWGFRGRNRGGQNRGGFNRGGGRGWVQNRNFGFPDSRTHNFGGGSNSQWKKKPKRDIPTKRLSEEAIGVTEYISEHEGFNGIIKSRYSDFQVSEINENGEVAKLTTKSTPEPPAEETVDEDEDLLLTKYNLEILPMETWDKINSLITGTSSEIVEINVTEVSKEQRTKIHDAVKKAFGRSIVGSTVNIEDKKLIKFEKFRKGIRIDKRVKWVWPAEYVHFIVHKENCDTLEAAVRIAERLRISLRPTMLGYSGTKDRRAKTSQWFSLRKVDPRKVVNCCKDLRDIHIGNFSFSKTHLKLGMLKGNVFRIALRNVTASDESINEACENLRKRGFINYYGLQRFGSRINKPTYEIGLKLLQGNLLEAIESVLEEREGPLGAALSEFRARGAAAAAAALPRHASAAHAEVRLLRALALNPNDLLAAINQIPRNVRLLYLHSYQSLVWNKAVSERIQRFGLKPAVGDLVPLTEVHNEDEPDDDESDSEEGKQETCDDADAKDRQPKSDSSTQDGDASQNGGTDAVKEEIKPEKNGKSKYVPKEKIPVKVLTQEDVDGQHYTMFDIVMPLPGFNVDYPPNMRDFYHDTLTKDGLQMEMKHKMKSCRSFDMCGAYRHVVARPLEAAWRCARYRDPHADLLASDLDEMHGRQLGGIVPDGKFKALLLTMSLPSSSYATMALRELLKVDTSCDFQALQNNYHKKKTEKEATDTEVSEGMKPVGTGDEAKGDNEDGSEEIAVEVRESGDKRKCEEEQENVKKIKGDGGGE</sequence>
<evidence type="ECO:0000313" key="2">
    <source>
        <dbReference type="Proteomes" id="UP000824533"/>
    </source>
</evidence>
<evidence type="ECO:0000313" key="1">
    <source>
        <dbReference type="EMBL" id="KAJ0180182.1"/>
    </source>
</evidence>
<dbReference type="Proteomes" id="UP000824533">
    <property type="component" value="Linkage Group LG07"/>
</dbReference>
<organism evidence="1 2">
    <name type="scientific">Dendrolimus kikuchii</name>
    <dbReference type="NCBI Taxonomy" id="765133"/>
    <lineage>
        <taxon>Eukaryota</taxon>
        <taxon>Metazoa</taxon>
        <taxon>Ecdysozoa</taxon>
        <taxon>Arthropoda</taxon>
        <taxon>Hexapoda</taxon>
        <taxon>Insecta</taxon>
        <taxon>Pterygota</taxon>
        <taxon>Neoptera</taxon>
        <taxon>Endopterygota</taxon>
        <taxon>Lepidoptera</taxon>
        <taxon>Glossata</taxon>
        <taxon>Ditrysia</taxon>
        <taxon>Bombycoidea</taxon>
        <taxon>Lasiocampidae</taxon>
        <taxon>Dendrolimus</taxon>
    </lineage>
</organism>